<dbReference type="Proteomes" id="UP000250078">
    <property type="component" value="Unassembled WGS sequence"/>
</dbReference>
<evidence type="ECO:0000313" key="1">
    <source>
        <dbReference type="EMBL" id="OCK86886.1"/>
    </source>
</evidence>
<evidence type="ECO:0000313" key="2">
    <source>
        <dbReference type="Proteomes" id="UP000250078"/>
    </source>
</evidence>
<proteinExistence type="predicted"/>
<keyword evidence="2" id="KW-1185">Reference proteome</keyword>
<reference evidence="1 2" key="1">
    <citation type="journal article" date="2016" name="Nat. Commun.">
        <title>Ectomycorrhizal ecology is imprinted in the genome of the dominant symbiotic fungus Cenococcum geophilum.</title>
        <authorList>
            <consortium name="DOE Joint Genome Institute"/>
            <person name="Peter M."/>
            <person name="Kohler A."/>
            <person name="Ohm R.A."/>
            <person name="Kuo A."/>
            <person name="Krutzmann J."/>
            <person name="Morin E."/>
            <person name="Arend M."/>
            <person name="Barry K.W."/>
            <person name="Binder M."/>
            <person name="Choi C."/>
            <person name="Clum A."/>
            <person name="Copeland A."/>
            <person name="Grisel N."/>
            <person name="Haridas S."/>
            <person name="Kipfer T."/>
            <person name="LaButti K."/>
            <person name="Lindquist E."/>
            <person name="Lipzen A."/>
            <person name="Maire R."/>
            <person name="Meier B."/>
            <person name="Mihaltcheva S."/>
            <person name="Molinier V."/>
            <person name="Murat C."/>
            <person name="Poggeler S."/>
            <person name="Quandt C.A."/>
            <person name="Sperisen C."/>
            <person name="Tritt A."/>
            <person name="Tisserant E."/>
            <person name="Crous P.W."/>
            <person name="Henrissat B."/>
            <person name="Nehls U."/>
            <person name="Egli S."/>
            <person name="Spatafora J.W."/>
            <person name="Grigoriev I.V."/>
            <person name="Martin F.M."/>
        </authorList>
    </citation>
    <scope>NUCLEOTIDE SEQUENCE [LARGE SCALE GENOMIC DNA]</scope>
    <source>
        <strain evidence="1 2">1.58</strain>
    </source>
</reference>
<gene>
    <name evidence="1" type="ORF">K441DRAFT_597265</name>
</gene>
<accession>A0ACC8EKP1</accession>
<feature type="non-terminal residue" evidence="1">
    <location>
        <position position="1"/>
    </location>
</feature>
<organism evidence="1 2">
    <name type="scientific">Cenococcum geophilum 1.58</name>
    <dbReference type="NCBI Taxonomy" id="794803"/>
    <lineage>
        <taxon>Eukaryota</taxon>
        <taxon>Fungi</taxon>
        <taxon>Dikarya</taxon>
        <taxon>Ascomycota</taxon>
        <taxon>Pezizomycotina</taxon>
        <taxon>Dothideomycetes</taxon>
        <taxon>Pleosporomycetidae</taxon>
        <taxon>Gloniales</taxon>
        <taxon>Gloniaceae</taxon>
        <taxon>Cenococcum</taxon>
    </lineage>
</organism>
<sequence length="62" mass="6890">ILVENIYNIDKTGVILSILGSIKVLISKDNIQDYRGARIRRTMATAIKCISGNGRYLTPIII</sequence>
<protein>
    <submittedName>
        <fullName evidence="1">Uncharacterized protein</fullName>
    </submittedName>
</protein>
<name>A0ACC8EKP1_9PEZI</name>
<dbReference type="EMBL" id="KV748281">
    <property type="protein sequence ID" value="OCK86886.1"/>
    <property type="molecule type" value="Genomic_DNA"/>
</dbReference>